<protein>
    <submittedName>
        <fullName evidence="1">Uncharacterized protein</fullName>
    </submittedName>
</protein>
<evidence type="ECO:0000313" key="1">
    <source>
        <dbReference type="EMBL" id="GMN69846.1"/>
    </source>
</evidence>
<proteinExistence type="predicted"/>
<dbReference type="EMBL" id="BTGU01000952">
    <property type="protein sequence ID" value="GMN69846.1"/>
    <property type="molecule type" value="Genomic_DNA"/>
</dbReference>
<name>A0AA88JF97_FICCA</name>
<dbReference type="AlphaFoldDB" id="A0AA88JF97"/>
<gene>
    <name evidence="1" type="ORF">TIFTF001_038888</name>
</gene>
<organism evidence="1 2">
    <name type="scientific">Ficus carica</name>
    <name type="common">Common fig</name>
    <dbReference type="NCBI Taxonomy" id="3494"/>
    <lineage>
        <taxon>Eukaryota</taxon>
        <taxon>Viridiplantae</taxon>
        <taxon>Streptophyta</taxon>
        <taxon>Embryophyta</taxon>
        <taxon>Tracheophyta</taxon>
        <taxon>Spermatophyta</taxon>
        <taxon>Magnoliopsida</taxon>
        <taxon>eudicotyledons</taxon>
        <taxon>Gunneridae</taxon>
        <taxon>Pentapetalae</taxon>
        <taxon>rosids</taxon>
        <taxon>fabids</taxon>
        <taxon>Rosales</taxon>
        <taxon>Moraceae</taxon>
        <taxon>Ficeae</taxon>
        <taxon>Ficus</taxon>
    </lineage>
</organism>
<dbReference type="Proteomes" id="UP001187192">
    <property type="component" value="Unassembled WGS sequence"/>
</dbReference>
<reference evidence="1" key="1">
    <citation type="submission" date="2023-07" db="EMBL/GenBank/DDBJ databases">
        <title>draft genome sequence of fig (Ficus carica).</title>
        <authorList>
            <person name="Takahashi T."/>
            <person name="Nishimura K."/>
        </authorList>
    </citation>
    <scope>NUCLEOTIDE SEQUENCE</scope>
</reference>
<keyword evidence="2" id="KW-1185">Reference proteome</keyword>
<sequence>MCLIPILSPISVSGLTPPPLPDIIPQVDLVVAIAAAMPRDGSRYGEIERESCRNQRHFLSWSRRYFAGRSSGGQGSQDRNHNSHCRARPLWRFPQSGLADGRRRGCDRSTPAFVVGDDTDVIVAEEADAARKS</sequence>
<evidence type="ECO:0000313" key="2">
    <source>
        <dbReference type="Proteomes" id="UP001187192"/>
    </source>
</evidence>
<accession>A0AA88JF97</accession>
<comment type="caution">
    <text evidence="1">The sequence shown here is derived from an EMBL/GenBank/DDBJ whole genome shotgun (WGS) entry which is preliminary data.</text>
</comment>